<evidence type="ECO:0000256" key="7">
    <source>
        <dbReference type="ARBA" id="ARBA00058004"/>
    </source>
</evidence>
<dbReference type="InterPro" id="IPR001610">
    <property type="entry name" value="PAC"/>
</dbReference>
<dbReference type="Gene3D" id="3.30.450.20">
    <property type="entry name" value="PAS domain"/>
    <property type="match status" value="3"/>
</dbReference>
<dbReference type="Gene3D" id="1.10.287.130">
    <property type="match status" value="1"/>
</dbReference>
<feature type="domain" description="Histidine kinase" evidence="12">
    <location>
        <begin position="673"/>
        <end position="894"/>
    </location>
</feature>
<evidence type="ECO:0000256" key="8">
    <source>
        <dbReference type="ARBA" id="ARBA00070152"/>
    </source>
</evidence>
<feature type="transmembrane region" description="Helical" evidence="11">
    <location>
        <begin position="20"/>
        <end position="39"/>
    </location>
</feature>
<dbReference type="Pfam" id="PF13188">
    <property type="entry name" value="PAS_8"/>
    <property type="match status" value="1"/>
</dbReference>
<evidence type="ECO:0000259" key="15">
    <source>
        <dbReference type="PROSITE" id="PS50113"/>
    </source>
</evidence>
<dbReference type="SMART" id="SM00091">
    <property type="entry name" value="PAS"/>
    <property type="match status" value="3"/>
</dbReference>
<evidence type="ECO:0000256" key="10">
    <source>
        <dbReference type="SAM" id="Coils"/>
    </source>
</evidence>
<evidence type="ECO:0000256" key="3">
    <source>
        <dbReference type="ARBA" id="ARBA00022553"/>
    </source>
</evidence>
<feature type="domain" description="PAS" evidence="14">
    <location>
        <begin position="412"/>
        <end position="484"/>
    </location>
</feature>
<dbReference type="EMBL" id="PVLQ01000011">
    <property type="protein sequence ID" value="PRD66671.1"/>
    <property type="molecule type" value="Genomic_DNA"/>
</dbReference>
<evidence type="ECO:0000259" key="14">
    <source>
        <dbReference type="PROSITE" id="PS50112"/>
    </source>
</evidence>
<dbReference type="SMART" id="SM00086">
    <property type="entry name" value="PAC"/>
    <property type="match status" value="3"/>
</dbReference>
<evidence type="ECO:0000256" key="5">
    <source>
        <dbReference type="ARBA" id="ARBA00023012"/>
    </source>
</evidence>
<comment type="function">
    <text evidence="7">Member of the two-component regulatory system BvgS/BvgA. Phosphorylates BvgA via a four-step phosphorelay in response to environmental signals.</text>
</comment>
<dbReference type="PANTHER" id="PTHR45339">
    <property type="entry name" value="HYBRID SIGNAL TRANSDUCTION HISTIDINE KINASE J"/>
    <property type="match status" value="1"/>
</dbReference>
<comment type="caution">
    <text evidence="16">The sequence shown here is derived from an EMBL/GenBank/DDBJ whole genome shotgun (WGS) entry which is preliminary data.</text>
</comment>
<dbReference type="Gene3D" id="3.30.565.10">
    <property type="entry name" value="Histidine kinase-like ATPase, C-terminal domain"/>
    <property type="match status" value="1"/>
</dbReference>
<dbReference type="PROSITE" id="PS50109">
    <property type="entry name" value="HIS_KIN"/>
    <property type="match status" value="1"/>
</dbReference>
<dbReference type="InterPro" id="IPR011006">
    <property type="entry name" value="CheY-like_superfamily"/>
</dbReference>
<dbReference type="PROSITE" id="PS50112">
    <property type="entry name" value="PAS"/>
    <property type="match status" value="2"/>
</dbReference>
<reference evidence="16 17" key="1">
    <citation type="submission" date="2018-03" db="EMBL/GenBank/DDBJ databases">
        <title>Comparative genomics illustrates the genes involved in a hyperalkaliphilic mechanisms of Serpentinomonas isolated from highly-alkaline calcium-rich serpentinized springs.</title>
        <authorList>
            <person name="Suzuki S."/>
            <person name="Ishii S."/>
            <person name="Walworth N."/>
            <person name="Bird L."/>
            <person name="Kuenen J.G."/>
            <person name="Nealson K.H."/>
        </authorList>
    </citation>
    <scope>NUCLEOTIDE SEQUENCE [LARGE SCALE GENOMIC DNA]</scope>
    <source>
        <strain evidence="16 17">P1</strain>
    </source>
</reference>
<evidence type="ECO:0000256" key="4">
    <source>
        <dbReference type="ARBA" id="ARBA00022729"/>
    </source>
</evidence>
<dbReference type="AlphaFoldDB" id="A0A2S9K8B1"/>
<dbReference type="InterPro" id="IPR004358">
    <property type="entry name" value="Sig_transdc_His_kin-like_C"/>
</dbReference>
<feature type="transmembrane region" description="Helical" evidence="11">
    <location>
        <begin position="77"/>
        <end position="96"/>
    </location>
</feature>
<keyword evidence="10" id="KW-0175">Coiled coil</keyword>
<evidence type="ECO:0000256" key="6">
    <source>
        <dbReference type="ARBA" id="ARBA00023026"/>
    </source>
</evidence>
<dbReference type="InterPro" id="IPR000700">
    <property type="entry name" value="PAS-assoc_C"/>
</dbReference>
<keyword evidence="6" id="KW-0843">Virulence</keyword>
<dbReference type="InterPro" id="IPR001789">
    <property type="entry name" value="Sig_transdc_resp-reg_receiver"/>
</dbReference>
<dbReference type="GO" id="GO:0000155">
    <property type="term" value="F:phosphorelay sensor kinase activity"/>
    <property type="evidence" value="ECO:0007669"/>
    <property type="project" value="InterPro"/>
</dbReference>
<keyword evidence="11" id="KW-0812">Transmembrane</keyword>
<dbReference type="Pfam" id="PF02518">
    <property type="entry name" value="HATPase_c"/>
    <property type="match status" value="1"/>
</dbReference>
<dbReference type="Pfam" id="PF17159">
    <property type="entry name" value="MASE3"/>
    <property type="match status" value="1"/>
</dbReference>
<dbReference type="InterPro" id="IPR000014">
    <property type="entry name" value="PAS"/>
</dbReference>
<dbReference type="PRINTS" id="PR00344">
    <property type="entry name" value="BCTRLSENSOR"/>
</dbReference>
<dbReference type="SUPFAM" id="SSF52172">
    <property type="entry name" value="CheY-like"/>
    <property type="match status" value="1"/>
</dbReference>
<keyword evidence="4" id="KW-0732">Signal</keyword>
<dbReference type="CDD" id="cd00130">
    <property type="entry name" value="PAS"/>
    <property type="match status" value="2"/>
</dbReference>
<dbReference type="SMART" id="SM00388">
    <property type="entry name" value="HisKA"/>
    <property type="match status" value="1"/>
</dbReference>
<dbReference type="SUPFAM" id="SSF47384">
    <property type="entry name" value="Homodimeric domain of signal transducing histidine kinase"/>
    <property type="match status" value="1"/>
</dbReference>
<feature type="domain" description="PAC" evidence="15">
    <location>
        <begin position="356"/>
        <end position="411"/>
    </location>
</feature>
<dbReference type="OrthoDB" id="9810730at2"/>
<dbReference type="Pfam" id="PF00072">
    <property type="entry name" value="Response_reg"/>
    <property type="match status" value="1"/>
</dbReference>
<name>A0A2S9K8B1_9BURK</name>
<dbReference type="PROSITE" id="PS50110">
    <property type="entry name" value="RESPONSE_REGULATORY"/>
    <property type="match status" value="1"/>
</dbReference>
<dbReference type="Gene3D" id="3.40.50.2300">
    <property type="match status" value="1"/>
</dbReference>
<feature type="transmembrane region" description="Helical" evidence="11">
    <location>
        <begin position="45"/>
        <end position="65"/>
    </location>
</feature>
<dbReference type="InterPro" id="IPR036890">
    <property type="entry name" value="HATPase_C_sf"/>
</dbReference>
<feature type="transmembrane region" description="Helical" evidence="11">
    <location>
        <begin position="180"/>
        <end position="197"/>
    </location>
</feature>
<dbReference type="EC" id="2.7.13.3" evidence="2"/>
<keyword evidence="11" id="KW-1133">Transmembrane helix</keyword>
<gene>
    <name evidence="16" type="ORF">C6P64_03145</name>
</gene>
<dbReference type="Proteomes" id="UP000238589">
    <property type="component" value="Unassembled WGS sequence"/>
</dbReference>
<proteinExistence type="predicted"/>
<dbReference type="NCBIfam" id="TIGR00229">
    <property type="entry name" value="sensory_box"/>
    <property type="match status" value="2"/>
</dbReference>
<evidence type="ECO:0000256" key="11">
    <source>
        <dbReference type="SAM" id="Phobius"/>
    </source>
</evidence>
<evidence type="ECO:0000256" key="1">
    <source>
        <dbReference type="ARBA" id="ARBA00000085"/>
    </source>
</evidence>
<dbReference type="InterPro" id="IPR035965">
    <property type="entry name" value="PAS-like_dom_sf"/>
</dbReference>
<dbReference type="FunFam" id="3.30.565.10:FF:000010">
    <property type="entry name" value="Sensor histidine kinase RcsC"/>
    <property type="match status" value="1"/>
</dbReference>
<feature type="domain" description="Response regulatory" evidence="13">
    <location>
        <begin position="921"/>
        <end position="1041"/>
    </location>
</feature>
<feature type="transmembrane region" description="Helical" evidence="11">
    <location>
        <begin position="209"/>
        <end position="229"/>
    </location>
</feature>
<dbReference type="PANTHER" id="PTHR45339:SF1">
    <property type="entry name" value="HYBRID SIGNAL TRANSDUCTION HISTIDINE KINASE J"/>
    <property type="match status" value="1"/>
</dbReference>
<feature type="domain" description="PAS" evidence="14">
    <location>
        <begin position="534"/>
        <end position="578"/>
    </location>
</feature>
<dbReference type="InterPro" id="IPR005467">
    <property type="entry name" value="His_kinase_dom"/>
</dbReference>
<sequence>MSIFGIGRHYASQLDRGSRYDPWSLWVFLSLALAIMALARTEHYLLFHTMAEIIAIMVSFSVFSLAWATRHHLSNSYLAVLGSSYGAIGLVDVFHALTFQGMTLLPGVTTSQPSQLWLIARLIEAVGTVLAGLFVRRPVDFLRLALGFGLVGGVGVLLTLNGWLPPTLVEGVGLTTFKVVMEYVIIGLTLVGAFLLWREREAFPRRVYWLLMASLLAAMITEFFFTQYVNFYDFANEAGHYFRLFSVVFVYLALAFVGVRQPAELFLAELKAKEQHLHDTNRQLLEASNQLKQAQSIAHLGSWYLDIPTDRLTWSDETYRLFGIPLGTPMSLDLLWSRLSPEDLPVVMAAWEAALAGAEYDVEHRIIVAGEMRWVRERAEIRRGPTGVPLEGVGTVQDITERVQTEQILRESEHRLRAIINASPVPMAISNGLQVSYVNRAFVKVLGYTLDDMLDMDGFRIQAYPDPDYRTQLREEWRRRRENSMCDSSPFEPIEVRIRCKDGSFKTMLGESAMLPGRDLHLTTLVDITSQKNALTRMECLLETAIDGIHIVDAEGNLVQCSPSFARMLGYEESELLSLNLSDWDCSQPKAELQAGIRRLMEQPAIFETRHYRKDGSCLEVEISAKGIQLDGKTYLYASSRDITERKRMESVLVVAKETAEAANLAKSQFLATMSHEIRTPLNGILGMAQLLLPPTLPDAERIDYARTILNSGQTLLTLLNDILDVAKVDAGKLVLESTVFEPAQMLDEMLSLFVASAQDKGLAIDCRWLGQASHYRGDPHRFRQMASNLISNAIKFTDRGSVLIEASEQGTRDGKTLVKFAVTDTGIGIPADRLPQLFKPFSQADSSTTRKYGGTGLGLSIVSSLAKLMGGTAGVESEPGKGSHFWFQVWLDQVVQAEEPPAGARIAQGKDAKAPRLAGRVLVVEDNATNRIVIHSMLSKMGLQVAMAEDGQQGVRAVQGEQSFDLVLMDIQMPVMDGRSATQAIREWERQQQRAHLPIIALTADAYEADRQQALAAGMNDFLAKPILYDALHTVLLRWLPQPG</sequence>
<evidence type="ECO:0000259" key="12">
    <source>
        <dbReference type="PROSITE" id="PS50109"/>
    </source>
</evidence>
<protein>
    <recommendedName>
        <fullName evidence="8">Virulence sensor protein BvgS</fullName>
        <ecNumber evidence="2">2.7.13.3</ecNumber>
    </recommendedName>
</protein>
<feature type="transmembrane region" description="Helical" evidence="11">
    <location>
        <begin position="116"/>
        <end position="134"/>
    </location>
</feature>
<dbReference type="SUPFAM" id="SSF55874">
    <property type="entry name" value="ATPase domain of HSP90 chaperone/DNA topoisomerase II/histidine kinase"/>
    <property type="match status" value="1"/>
</dbReference>
<keyword evidence="5" id="KW-0902">Two-component regulatory system</keyword>
<dbReference type="SMART" id="SM00387">
    <property type="entry name" value="HATPase_c"/>
    <property type="match status" value="1"/>
</dbReference>
<evidence type="ECO:0000313" key="16">
    <source>
        <dbReference type="EMBL" id="PRD66671.1"/>
    </source>
</evidence>
<evidence type="ECO:0000256" key="2">
    <source>
        <dbReference type="ARBA" id="ARBA00012438"/>
    </source>
</evidence>
<dbReference type="InterPro" id="IPR033425">
    <property type="entry name" value="MASE3"/>
</dbReference>
<feature type="domain" description="PAC" evidence="15">
    <location>
        <begin position="605"/>
        <end position="655"/>
    </location>
</feature>
<dbReference type="PROSITE" id="PS50113">
    <property type="entry name" value="PAC"/>
    <property type="match status" value="2"/>
</dbReference>
<dbReference type="InterPro" id="IPR036097">
    <property type="entry name" value="HisK_dim/P_sf"/>
</dbReference>
<dbReference type="InterPro" id="IPR003594">
    <property type="entry name" value="HATPase_dom"/>
</dbReference>
<dbReference type="CDD" id="cd17546">
    <property type="entry name" value="REC_hyHK_CKI1_RcsC-like"/>
    <property type="match status" value="1"/>
</dbReference>
<dbReference type="InterPro" id="IPR003661">
    <property type="entry name" value="HisK_dim/P_dom"/>
</dbReference>
<keyword evidence="17" id="KW-1185">Reference proteome</keyword>
<feature type="transmembrane region" description="Helical" evidence="11">
    <location>
        <begin position="141"/>
        <end position="160"/>
    </location>
</feature>
<dbReference type="SUPFAM" id="SSF55785">
    <property type="entry name" value="PYP-like sensor domain (PAS domain)"/>
    <property type="match status" value="3"/>
</dbReference>
<evidence type="ECO:0000313" key="17">
    <source>
        <dbReference type="Proteomes" id="UP000238589"/>
    </source>
</evidence>
<feature type="coiled-coil region" evidence="10">
    <location>
        <begin position="267"/>
        <end position="297"/>
    </location>
</feature>
<dbReference type="Pfam" id="PF00512">
    <property type="entry name" value="HisKA"/>
    <property type="match status" value="1"/>
</dbReference>
<keyword evidence="11" id="KW-0472">Membrane</keyword>
<evidence type="ECO:0000256" key="9">
    <source>
        <dbReference type="PROSITE-ProRule" id="PRU00169"/>
    </source>
</evidence>
<feature type="modified residue" description="4-aspartylphosphate" evidence="9">
    <location>
        <position position="971"/>
    </location>
</feature>
<organism evidence="16 17">
    <name type="scientific">Malikia granosa</name>
    <dbReference type="NCBI Taxonomy" id="263067"/>
    <lineage>
        <taxon>Bacteria</taxon>
        <taxon>Pseudomonadati</taxon>
        <taxon>Pseudomonadota</taxon>
        <taxon>Betaproteobacteria</taxon>
        <taxon>Burkholderiales</taxon>
        <taxon>Comamonadaceae</taxon>
        <taxon>Malikia</taxon>
    </lineage>
</organism>
<dbReference type="Pfam" id="PF13426">
    <property type="entry name" value="PAS_9"/>
    <property type="match status" value="1"/>
</dbReference>
<dbReference type="Gene3D" id="2.10.70.100">
    <property type="match status" value="1"/>
</dbReference>
<keyword evidence="3 9" id="KW-0597">Phosphoprotein</keyword>
<evidence type="ECO:0000259" key="13">
    <source>
        <dbReference type="PROSITE" id="PS50110"/>
    </source>
</evidence>
<dbReference type="CDD" id="cd16922">
    <property type="entry name" value="HATPase_EvgS-ArcB-TorS-like"/>
    <property type="match status" value="1"/>
</dbReference>
<comment type="catalytic activity">
    <reaction evidence="1">
        <text>ATP + protein L-histidine = ADP + protein N-phospho-L-histidine.</text>
        <dbReference type="EC" id="2.7.13.3"/>
    </reaction>
</comment>
<dbReference type="InterPro" id="IPR013655">
    <property type="entry name" value="PAS_fold_3"/>
</dbReference>
<dbReference type="RefSeq" id="WP_105747133.1">
    <property type="nucleotide sequence ID" value="NZ_PVLQ01000011.1"/>
</dbReference>
<dbReference type="CDD" id="cd00082">
    <property type="entry name" value="HisKA"/>
    <property type="match status" value="1"/>
</dbReference>
<accession>A0A2S9K8B1</accession>
<dbReference type="Pfam" id="PF08447">
    <property type="entry name" value="PAS_3"/>
    <property type="match status" value="1"/>
</dbReference>
<dbReference type="SMART" id="SM00448">
    <property type="entry name" value="REC"/>
    <property type="match status" value="1"/>
</dbReference>